<reference evidence="1" key="1">
    <citation type="submission" date="2018-05" db="EMBL/GenBank/DDBJ databases">
        <authorList>
            <person name="Lanie J.A."/>
            <person name="Ng W.-L."/>
            <person name="Kazmierczak K.M."/>
            <person name="Andrzejewski T.M."/>
            <person name="Davidsen T.M."/>
            <person name="Wayne K.J."/>
            <person name="Tettelin H."/>
            <person name="Glass J.I."/>
            <person name="Rusch D."/>
            <person name="Podicherti R."/>
            <person name="Tsui H.-C.T."/>
            <person name="Winkler M.E."/>
        </authorList>
    </citation>
    <scope>NUCLEOTIDE SEQUENCE</scope>
</reference>
<dbReference type="AlphaFoldDB" id="A0A382G5I3"/>
<organism evidence="1">
    <name type="scientific">marine metagenome</name>
    <dbReference type="NCBI Taxonomy" id="408172"/>
    <lineage>
        <taxon>unclassified sequences</taxon>
        <taxon>metagenomes</taxon>
        <taxon>ecological metagenomes</taxon>
    </lineage>
</organism>
<gene>
    <name evidence="1" type="ORF">METZ01_LOCUS222687</name>
</gene>
<dbReference type="EMBL" id="UINC01053384">
    <property type="protein sequence ID" value="SVB69833.1"/>
    <property type="molecule type" value="Genomic_DNA"/>
</dbReference>
<accession>A0A382G5I3</accession>
<proteinExistence type="predicted"/>
<sequence>MSHRLGSRGVIVPALTAFAIAGCVGGDGGSGGGDNSGAGSAVENPVDAATAGNIMGSIAFEGMAPTMDVIDMGDEEVCAEKHMSTPMTEVVVVNDNGTLANVFVYVKEGLESLQFPTPSEPVLLDQDGCVYLPHILGVMTGQDITIRNSDGLLHNINASPTEQRGFNTSQPVNMETPRNFGTAEVMVPLRCDVHGWMNAYVGVTDHPYHSV</sequence>
<evidence type="ECO:0008006" key="2">
    <source>
        <dbReference type="Google" id="ProtNLM"/>
    </source>
</evidence>
<name>A0A382G5I3_9ZZZZ</name>
<dbReference type="InterPro" id="IPR008972">
    <property type="entry name" value="Cupredoxin"/>
</dbReference>
<dbReference type="SUPFAM" id="SSF49503">
    <property type="entry name" value="Cupredoxins"/>
    <property type="match status" value="1"/>
</dbReference>
<feature type="non-terminal residue" evidence="1">
    <location>
        <position position="211"/>
    </location>
</feature>
<evidence type="ECO:0000313" key="1">
    <source>
        <dbReference type="EMBL" id="SVB69833.1"/>
    </source>
</evidence>
<dbReference type="PROSITE" id="PS51257">
    <property type="entry name" value="PROKAR_LIPOPROTEIN"/>
    <property type="match status" value="1"/>
</dbReference>
<protein>
    <recommendedName>
        <fullName evidence="2">Blue (type 1) copper domain-containing protein</fullName>
    </recommendedName>
</protein>